<dbReference type="Pfam" id="PF26059">
    <property type="entry name" value="DUF8020"/>
    <property type="match status" value="1"/>
</dbReference>
<dbReference type="PROSITE" id="PS51318">
    <property type="entry name" value="TAT"/>
    <property type="match status" value="1"/>
</dbReference>
<feature type="signal peptide" evidence="2">
    <location>
        <begin position="1"/>
        <end position="39"/>
    </location>
</feature>
<sequence length="239" mass="24703">MNHEHVAAIRPKSRRRLFLLTAISLATAAITAFAGVAQAAPAGPAPTTYDIALMGSSFKITVHNGSISTTNGTLLIRNAAGATKFQMPLFYRKEYQQFPIDARTVGNTATLIPSKDVARSTAVNPVEIEALRVAAAQQVDSPRTKQERDDQALARFNQELGAGMSISSIVGVAIGALIGGVLGCVPGLALAVVGCIPGFLLGASLGSVLGLVLGGGGSLIFSAITYFNTINSPFVPPRG</sequence>
<dbReference type="Proteomes" id="UP000008363">
    <property type="component" value="Unassembled WGS sequence"/>
</dbReference>
<protein>
    <recommendedName>
        <fullName evidence="3">DUF8020 domain-containing protein</fullName>
    </recommendedName>
</protein>
<evidence type="ECO:0000256" key="1">
    <source>
        <dbReference type="SAM" id="Phobius"/>
    </source>
</evidence>
<name>K6UXG3_9ACTN</name>
<comment type="caution">
    <text evidence="4">The sequence shown here is derived from an EMBL/GenBank/DDBJ whole genome shotgun (WGS) entry which is preliminary data.</text>
</comment>
<keyword evidence="1" id="KW-0812">Transmembrane</keyword>
<evidence type="ECO:0000313" key="4">
    <source>
        <dbReference type="EMBL" id="GAB88073.1"/>
    </source>
</evidence>
<feature type="chain" id="PRO_5003898770" description="DUF8020 domain-containing protein" evidence="2">
    <location>
        <begin position="40"/>
        <end position="239"/>
    </location>
</feature>
<organism evidence="4 5">
    <name type="scientific">Gordonia rhizosphera NBRC 16068</name>
    <dbReference type="NCBI Taxonomy" id="1108045"/>
    <lineage>
        <taxon>Bacteria</taxon>
        <taxon>Bacillati</taxon>
        <taxon>Actinomycetota</taxon>
        <taxon>Actinomycetes</taxon>
        <taxon>Mycobacteriales</taxon>
        <taxon>Gordoniaceae</taxon>
        <taxon>Gordonia</taxon>
    </lineage>
</organism>
<dbReference type="AlphaFoldDB" id="K6UXG3"/>
<feature type="domain" description="DUF8020" evidence="3">
    <location>
        <begin position="48"/>
        <end position="114"/>
    </location>
</feature>
<dbReference type="InterPro" id="IPR058333">
    <property type="entry name" value="DUF8020"/>
</dbReference>
<accession>K6UXG3</accession>
<feature type="transmembrane region" description="Helical" evidence="1">
    <location>
        <begin position="208"/>
        <end position="227"/>
    </location>
</feature>
<gene>
    <name evidence="4" type="ORF">GORHZ_001_00050</name>
</gene>
<keyword evidence="1" id="KW-1133">Transmembrane helix</keyword>
<reference evidence="4 5" key="1">
    <citation type="submission" date="2012-08" db="EMBL/GenBank/DDBJ databases">
        <title>Whole genome shotgun sequence of Gordonia rhizosphera NBRC 16068.</title>
        <authorList>
            <person name="Takarada H."/>
            <person name="Isaki S."/>
            <person name="Hosoyama A."/>
            <person name="Tsuchikane K."/>
            <person name="Katsumata H."/>
            <person name="Baba S."/>
            <person name="Ohji S."/>
            <person name="Yamazaki S."/>
            <person name="Fujita N."/>
        </authorList>
    </citation>
    <scope>NUCLEOTIDE SEQUENCE [LARGE SCALE GENOMIC DNA]</scope>
    <source>
        <strain evidence="4 5">NBRC 16068</strain>
    </source>
</reference>
<evidence type="ECO:0000313" key="5">
    <source>
        <dbReference type="Proteomes" id="UP000008363"/>
    </source>
</evidence>
<dbReference type="InterPro" id="IPR006311">
    <property type="entry name" value="TAT_signal"/>
</dbReference>
<proteinExistence type="predicted"/>
<keyword evidence="1" id="KW-0472">Membrane</keyword>
<dbReference type="EMBL" id="BAHC01000001">
    <property type="protein sequence ID" value="GAB88073.1"/>
    <property type="molecule type" value="Genomic_DNA"/>
</dbReference>
<feature type="transmembrane region" description="Helical" evidence="1">
    <location>
        <begin position="169"/>
        <end position="196"/>
    </location>
</feature>
<evidence type="ECO:0000259" key="3">
    <source>
        <dbReference type="Pfam" id="PF26059"/>
    </source>
</evidence>
<dbReference type="eggNOG" id="ENOG5032AP6">
    <property type="taxonomic scope" value="Bacteria"/>
</dbReference>
<keyword evidence="2" id="KW-0732">Signal</keyword>
<evidence type="ECO:0000256" key="2">
    <source>
        <dbReference type="SAM" id="SignalP"/>
    </source>
</evidence>
<keyword evidence="5" id="KW-1185">Reference proteome</keyword>